<protein>
    <submittedName>
        <fullName evidence="1">Uncharacterized protein</fullName>
    </submittedName>
</protein>
<dbReference type="Proteomes" id="UP000320839">
    <property type="component" value="Chromosome"/>
</dbReference>
<dbReference type="EMBL" id="CP036317">
    <property type="protein sequence ID" value="QDV17261.1"/>
    <property type="molecule type" value="Genomic_DNA"/>
</dbReference>
<accession>A0A518FLM8</accession>
<gene>
    <name evidence="1" type="ORF">Pan153_18960</name>
</gene>
<organism evidence="1 2">
    <name type="scientific">Gimesia panareensis</name>
    <dbReference type="NCBI Taxonomy" id="2527978"/>
    <lineage>
        <taxon>Bacteria</taxon>
        <taxon>Pseudomonadati</taxon>
        <taxon>Planctomycetota</taxon>
        <taxon>Planctomycetia</taxon>
        <taxon>Planctomycetales</taxon>
        <taxon>Planctomycetaceae</taxon>
        <taxon>Gimesia</taxon>
    </lineage>
</organism>
<evidence type="ECO:0000313" key="2">
    <source>
        <dbReference type="Proteomes" id="UP000320839"/>
    </source>
</evidence>
<dbReference type="AlphaFoldDB" id="A0A518A473"/>
<proteinExistence type="predicted"/>
<accession>A0A518A473</accession>
<evidence type="ECO:0000313" key="1">
    <source>
        <dbReference type="EMBL" id="QDV17261.1"/>
    </source>
</evidence>
<dbReference type="OrthoDB" id="9921556at2"/>
<sequence>MAIQSINLVLSAQFRDTRVVTSELFLEPLNRVSSLSQTDYQCIADRQPGRSGLIVFYERQISEIEDAEPYEILEHELALKMKEIADWLHAIPASVFEELKTNGLYLFFIIETWIDADQFDLELPPSFMKELGIHEIPLTIISNE</sequence>
<name>A0A518A473_9PLAN</name>
<dbReference type="RefSeq" id="WP_145106497.1">
    <property type="nucleotide sequence ID" value="NZ_CP036277.1"/>
</dbReference>
<reference evidence="1 2" key="1">
    <citation type="submission" date="2019-02" db="EMBL/GenBank/DDBJ databases">
        <title>Deep-cultivation of Planctomycetes and their phenomic and genomic characterization uncovers novel biology.</title>
        <authorList>
            <person name="Wiegand S."/>
            <person name="Jogler M."/>
            <person name="Boedeker C."/>
            <person name="Pinto D."/>
            <person name="Vollmers J."/>
            <person name="Rivas-Marin E."/>
            <person name="Kohn T."/>
            <person name="Peeters S.H."/>
            <person name="Heuer A."/>
            <person name="Rast P."/>
            <person name="Oberbeckmann S."/>
            <person name="Bunk B."/>
            <person name="Jeske O."/>
            <person name="Meyerdierks A."/>
            <person name="Storesund J.E."/>
            <person name="Kallscheuer N."/>
            <person name="Luecker S."/>
            <person name="Lage O.M."/>
            <person name="Pohl T."/>
            <person name="Merkel B.J."/>
            <person name="Hornburger P."/>
            <person name="Mueller R.-W."/>
            <person name="Bruemmer F."/>
            <person name="Labrenz M."/>
            <person name="Spormann A.M."/>
            <person name="Op den Camp H."/>
            <person name="Overmann J."/>
            <person name="Amann R."/>
            <person name="Jetten M.S.M."/>
            <person name="Mascher T."/>
            <person name="Medema M.H."/>
            <person name="Devos D.P."/>
            <person name="Kaster A.-K."/>
            <person name="Ovreas L."/>
            <person name="Rohde M."/>
            <person name="Galperin M.Y."/>
            <person name="Jogler C."/>
        </authorList>
    </citation>
    <scope>NUCLEOTIDE SEQUENCE [LARGE SCALE GENOMIC DNA]</scope>
    <source>
        <strain evidence="1 2">Pan153</strain>
    </source>
</reference>